<dbReference type="InterPro" id="IPR002068">
    <property type="entry name" value="A-crystallin/Hsp20_dom"/>
</dbReference>
<reference evidence="5" key="1">
    <citation type="journal article" date="2020" name="bioRxiv">
        <title>Comparative genomics of Chlamydomonas.</title>
        <authorList>
            <person name="Craig R.J."/>
            <person name="Hasan A.R."/>
            <person name="Ness R.W."/>
            <person name="Keightley P.D."/>
        </authorList>
    </citation>
    <scope>NUCLEOTIDE SEQUENCE</scope>
    <source>
        <strain evidence="5">CCAP 11/173</strain>
    </source>
</reference>
<evidence type="ECO:0000256" key="2">
    <source>
        <dbReference type="RuleBase" id="RU003616"/>
    </source>
</evidence>
<evidence type="ECO:0000256" key="3">
    <source>
        <dbReference type="SAM" id="MobiDB-lite"/>
    </source>
</evidence>
<evidence type="ECO:0000259" key="4">
    <source>
        <dbReference type="PROSITE" id="PS01031"/>
    </source>
</evidence>
<comment type="similarity">
    <text evidence="1 2">Belongs to the small heat shock protein (HSP20) family.</text>
</comment>
<dbReference type="PROSITE" id="PS01031">
    <property type="entry name" value="SHSP"/>
    <property type="match status" value="1"/>
</dbReference>
<dbReference type="SUPFAM" id="SSF49764">
    <property type="entry name" value="HSP20-like chaperones"/>
    <property type="match status" value="1"/>
</dbReference>
<organism evidence="5 6">
    <name type="scientific">Chlamydomonas schloesseri</name>
    <dbReference type="NCBI Taxonomy" id="2026947"/>
    <lineage>
        <taxon>Eukaryota</taxon>
        <taxon>Viridiplantae</taxon>
        <taxon>Chlorophyta</taxon>
        <taxon>core chlorophytes</taxon>
        <taxon>Chlorophyceae</taxon>
        <taxon>CS clade</taxon>
        <taxon>Chlamydomonadales</taxon>
        <taxon>Chlamydomonadaceae</taxon>
        <taxon>Chlamydomonas</taxon>
    </lineage>
</organism>
<feature type="compositionally biased region" description="Low complexity" evidence="3">
    <location>
        <begin position="270"/>
        <end position="300"/>
    </location>
</feature>
<protein>
    <recommendedName>
        <fullName evidence="4">SHSP domain-containing protein</fullName>
    </recommendedName>
</protein>
<keyword evidence="6" id="KW-1185">Reference proteome</keyword>
<name>A0A835T5Q6_9CHLO</name>
<dbReference type="AlphaFoldDB" id="A0A835T5Q6"/>
<feature type="region of interest" description="Disordered" evidence="3">
    <location>
        <begin position="52"/>
        <end position="71"/>
    </location>
</feature>
<dbReference type="CDD" id="cd06464">
    <property type="entry name" value="ACD_sHsps-like"/>
    <property type="match status" value="1"/>
</dbReference>
<dbReference type="EMBL" id="JAEHOD010000049">
    <property type="protein sequence ID" value="KAG2436608.1"/>
    <property type="molecule type" value="Genomic_DNA"/>
</dbReference>
<dbReference type="InterPro" id="IPR008978">
    <property type="entry name" value="HSP20-like_chaperone"/>
</dbReference>
<evidence type="ECO:0000313" key="5">
    <source>
        <dbReference type="EMBL" id="KAG2436608.1"/>
    </source>
</evidence>
<evidence type="ECO:0000313" key="6">
    <source>
        <dbReference type="Proteomes" id="UP000613740"/>
    </source>
</evidence>
<feature type="region of interest" description="Disordered" evidence="3">
    <location>
        <begin position="79"/>
        <end position="137"/>
    </location>
</feature>
<sequence>MLTRCAASLVRSLPRSVTAVKPTQRRAFTTTAMLLRVPAVAAAVPQAQPASRHAGTAGLAPAPAPSPPLLRRGLLTRPRAAAGDKGDPQQQQQQPQQQAGATAGGGSELQPPPPQQQDQVATASGGGGGQLDMLGGTLLPSSFRRMANHMLQMQREMDDMLSTFAAPLMGPAAVSTIAADPYFMMPPLDPFAAAAATEPAVNMDPKRLFMTTPGRSRGGGGGALLGPGGRLVPVMEVEERETEYVVTAEVSMSEDGLLTLTGAHTEAFETHTPISPEPTTTSTTSTTAAAGTEPEQATTVPTPPGIPGTSRRPPGLTATTGSSRRYTSFVRALRLPVGGVDPDGIRAATQHGVLTVTIPKKAQAAPKVREIPVA</sequence>
<feature type="domain" description="SHSP" evidence="4">
    <location>
        <begin position="265"/>
        <end position="374"/>
    </location>
</feature>
<feature type="compositionally biased region" description="Low complexity" evidence="3">
    <location>
        <begin position="88"/>
        <end position="101"/>
    </location>
</feature>
<dbReference type="OrthoDB" id="1245404at2759"/>
<evidence type="ECO:0000256" key="1">
    <source>
        <dbReference type="PROSITE-ProRule" id="PRU00285"/>
    </source>
</evidence>
<dbReference type="Gene3D" id="2.60.40.790">
    <property type="match status" value="1"/>
</dbReference>
<feature type="region of interest" description="Disordered" evidence="3">
    <location>
        <begin position="270"/>
        <end position="323"/>
    </location>
</feature>
<comment type="caution">
    <text evidence="5">The sequence shown here is derived from an EMBL/GenBank/DDBJ whole genome shotgun (WGS) entry which is preliminary data.</text>
</comment>
<gene>
    <name evidence="5" type="ORF">HYH02_011543</name>
</gene>
<feature type="compositionally biased region" description="Low complexity" evidence="3">
    <location>
        <begin position="52"/>
        <end position="61"/>
    </location>
</feature>
<dbReference type="Pfam" id="PF00011">
    <property type="entry name" value="HSP20"/>
    <property type="match status" value="1"/>
</dbReference>
<dbReference type="Proteomes" id="UP000613740">
    <property type="component" value="Unassembled WGS sequence"/>
</dbReference>
<proteinExistence type="inferred from homology"/>
<accession>A0A835T5Q6</accession>